<protein>
    <submittedName>
        <fullName evidence="1">Uncharacterized protein</fullName>
    </submittedName>
</protein>
<proteinExistence type="predicted"/>
<gene>
    <name evidence="1" type="ORF">BARVI_12175</name>
</gene>
<keyword evidence="2" id="KW-1185">Reference proteome</keyword>
<reference evidence="1 2" key="1">
    <citation type="submission" date="2013-12" db="EMBL/GenBank/DDBJ databases">
        <authorList>
            <consortium name="DOE Joint Genome Institute"/>
            <person name="Eisen J."/>
            <person name="Huntemann M."/>
            <person name="Han J."/>
            <person name="Chen A."/>
            <person name="Kyrpides N."/>
            <person name="Mavromatis K."/>
            <person name="Markowitz V."/>
            <person name="Palaniappan K."/>
            <person name="Ivanova N."/>
            <person name="Schaumberg A."/>
            <person name="Pati A."/>
            <person name="Liolios K."/>
            <person name="Nordberg H.P."/>
            <person name="Cantor M.N."/>
            <person name="Hua S.X."/>
            <person name="Woyke T."/>
        </authorList>
    </citation>
    <scope>NUCLEOTIDE SEQUENCE [LARGE SCALE GENOMIC DNA]</scope>
    <source>
        <strain evidence="2">DSM 18177</strain>
    </source>
</reference>
<accession>W0EY16</accession>
<name>W0EY16_9BACT</name>
<evidence type="ECO:0000313" key="2">
    <source>
        <dbReference type="Proteomes" id="UP000018901"/>
    </source>
</evidence>
<evidence type="ECO:0000313" key="1">
    <source>
        <dbReference type="EMBL" id="AHF13991.1"/>
    </source>
</evidence>
<dbReference type="KEGG" id="bvs:BARVI_12175"/>
<dbReference type="EMBL" id="CP007034">
    <property type="protein sequence ID" value="AHF13991.1"/>
    <property type="molecule type" value="Genomic_DNA"/>
</dbReference>
<dbReference type="Proteomes" id="UP000018901">
    <property type="component" value="Chromosome"/>
</dbReference>
<dbReference type="AlphaFoldDB" id="W0EY16"/>
<dbReference type="HOGENOM" id="CLU_2535801_0_0_10"/>
<organism evidence="1 2">
    <name type="scientific">Barnesiella viscericola DSM 18177</name>
    <dbReference type="NCBI Taxonomy" id="880074"/>
    <lineage>
        <taxon>Bacteria</taxon>
        <taxon>Pseudomonadati</taxon>
        <taxon>Bacteroidota</taxon>
        <taxon>Bacteroidia</taxon>
        <taxon>Bacteroidales</taxon>
        <taxon>Barnesiellaceae</taxon>
        <taxon>Barnesiella</taxon>
    </lineage>
</organism>
<sequence length="83" mass="9765">MPLTFYTKLFKSKIMLDSLELHGRKEIEDFFRNEPEGCRLDELVNFLLSQPDGFTLGLPSHYVFDGHEVVVHRKTREVVIFHT</sequence>